<sequence length="109" mass="12467">MDLSFVSRTTQNLGVFKADTMSYTSFKDRNPRSGDVTFYEMLTDVVETDEQSLATLLGSLQSIKDTSQVLGNFLRQIGGAPHRTGRNSYAQLTHKNQFNEYLEERRKHE</sequence>
<dbReference type="Proteomes" id="UP000290289">
    <property type="component" value="Chromosome 7"/>
</dbReference>
<proteinExistence type="predicted"/>
<dbReference type="EMBL" id="RDQH01000333">
    <property type="protein sequence ID" value="RXH93445.1"/>
    <property type="molecule type" value="Genomic_DNA"/>
</dbReference>
<name>A0A498JF20_MALDO</name>
<evidence type="ECO:0000313" key="2">
    <source>
        <dbReference type="Proteomes" id="UP000290289"/>
    </source>
</evidence>
<gene>
    <name evidence="1" type="ORF">DVH24_014021</name>
</gene>
<organism evidence="1 2">
    <name type="scientific">Malus domestica</name>
    <name type="common">Apple</name>
    <name type="synonym">Pyrus malus</name>
    <dbReference type="NCBI Taxonomy" id="3750"/>
    <lineage>
        <taxon>Eukaryota</taxon>
        <taxon>Viridiplantae</taxon>
        <taxon>Streptophyta</taxon>
        <taxon>Embryophyta</taxon>
        <taxon>Tracheophyta</taxon>
        <taxon>Spermatophyta</taxon>
        <taxon>Magnoliopsida</taxon>
        <taxon>eudicotyledons</taxon>
        <taxon>Gunneridae</taxon>
        <taxon>Pentapetalae</taxon>
        <taxon>rosids</taxon>
        <taxon>fabids</taxon>
        <taxon>Rosales</taxon>
        <taxon>Rosaceae</taxon>
        <taxon>Amygdaloideae</taxon>
        <taxon>Maleae</taxon>
        <taxon>Malus</taxon>
    </lineage>
</organism>
<accession>A0A498JF20</accession>
<comment type="caution">
    <text evidence="1">The sequence shown here is derived from an EMBL/GenBank/DDBJ whole genome shotgun (WGS) entry which is preliminary data.</text>
</comment>
<keyword evidence="2" id="KW-1185">Reference proteome</keyword>
<evidence type="ECO:0000313" key="1">
    <source>
        <dbReference type="EMBL" id="RXH93445.1"/>
    </source>
</evidence>
<dbReference type="AlphaFoldDB" id="A0A498JF20"/>
<reference evidence="1 2" key="1">
    <citation type="submission" date="2018-10" db="EMBL/GenBank/DDBJ databases">
        <title>A high-quality apple genome assembly.</title>
        <authorList>
            <person name="Hu J."/>
        </authorList>
    </citation>
    <scope>NUCLEOTIDE SEQUENCE [LARGE SCALE GENOMIC DNA]</scope>
    <source>
        <strain evidence="2">cv. HFTH1</strain>
        <tissue evidence="1">Young leaf</tissue>
    </source>
</reference>
<protein>
    <submittedName>
        <fullName evidence="1">Uncharacterized protein</fullName>
    </submittedName>
</protein>